<dbReference type="GO" id="GO:0009414">
    <property type="term" value="P:response to water deprivation"/>
    <property type="evidence" value="ECO:0007669"/>
    <property type="project" value="TreeGrafter"/>
</dbReference>
<name>A0A1D1ZHM9_9ARAE</name>
<accession>A0A1D1ZHM9</accession>
<dbReference type="GO" id="GO:0016020">
    <property type="term" value="C:membrane"/>
    <property type="evidence" value="ECO:0007669"/>
    <property type="project" value="TreeGrafter"/>
</dbReference>
<feature type="compositionally biased region" description="Basic and acidic residues" evidence="2">
    <location>
        <begin position="157"/>
        <end position="171"/>
    </location>
</feature>
<evidence type="ECO:0000256" key="1">
    <source>
        <dbReference type="RuleBase" id="RU003995"/>
    </source>
</evidence>
<feature type="compositionally biased region" description="Basic and acidic residues" evidence="2">
    <location>
        <begin position="106"/>
        <end position="130"/>
    </location>
</feature>
<reference evidence="3" key="1">
    <citation type="submission" date="2015-07" db="EMBL/GenBank/DDBJ databases">
        <title>Transcriptome Assembly of Anthurium amnicola.</title>
        <authorList>
            <person name="Suzuki J."/>
        </authorList>
    </citation>
    <scope>NUCLEOTIDE SEQUENCE</scope>
</reference>
<evidence type="ECO:0000313" key="3">
    <source>
        <dbReference type="EMBL" id="JAT66333.1"/>
    </source>
</evidence>
<feature type="compositionally biased region" description="Basic and acidic residues" evidence="2">
    <location>
        <begin position="42"/>
        <end position="74"/>
    </location>
</feature>
<dbReference type="InterPro" id="IPR030513">
    <property type="entry name" value="Dehydrin_CS"/>
</dbReference>
<sequence>MADEQHHSGEAVDVEVNDRGLFDFMGKKKEQEGEKCQEEALAMEFEKVQVTDHGEAPKEEKKEEEKKEGLLEKLHRSHSSSSSCSSDEEEAAEGGEEKKKKKKGLKEKIKEKITGEKKEGAEEQEKKAEPEAGAVAVEDNTVPVEMADELAPPESEAQEKKSLMERIKEKLPGGGQQKKPAEEAPAPLPAEVADQGKEQHEGDSPSAKEKKGFLGKIMDKIPGYHKNNGAEETSAASN</sequence>
<dbReference type="PROSITE" id="PS00823">
    <property type="entry name" value="DEHYDRIN_2"/>
    <property type="match status" value="1"/>
</dbReference>
<dbReference type="InterPro" id="IPR000167">
    <property type="entry name" value="Dehydrin"/>
</dbReference>
<feature type="region of interest" description="Disordered" evidence="2">
    <location>
        <begin position="42"/>
        <end position="238"/>
    </location>
</feature>
<proteinExistence type="inferred from homology"/>
<dbReference type="Pfam" id="PF00257">
    <property type="entry name" value="Dehydrin"/>
    <property type="match status" value="1"/>
</dbReference>
<dbReference type="PANTHER" id="PTHR33346:SF2">
    <property type="entry name" value="DEHYDRIN ERD14"/>
    <property type="match status" value="1"/>
</dbReference>
<protein>
    <submittedName>
        <fullName evidence="3">Dehydrin COR47</fullName>
    </submittedName>
</protein>
<dbReference type="GO" id="GO:0009737">
    <property type="term" value="P:response to abscisic acid"/>
    <property type="evidence" value="ECO:0007669"/>
    <property type="project" value="TreeGrafter"/>
</dbReference>
<feature type="compositionally biased region" description="Basic and acidic residues" evidence="2">
    <location>
        <begin position="194"/>
        <end position="212"/>
    </location>
</feature>
<dbReference type="AlphaFoldDB" id="A0A1D1ZHM9"/>
<organism evidence="3">
    <name type="scientific">Anthurium amnicola</name>
    <dbReference type="NCBI Taxonomy" id="1678845"/>
    <lineage>
        <taxon>Eukaryota</taxon>
        <taxon>Viridiplantae</taxon>
        <taxon>Streptophyta</taxon>
        <taxon>Embryophyta</taxon>
        <taxon>Tracheophyta</taxon>
        <taxon>Spermatophyta</taxon>
        <taxon>Magnoliopsida</taxon>
        <taxon>Liliopsida</taxon>
        <taxon>Araceae</taxon>
        <taxon>Pothoideae</taxon>
        <taxon>Potheae</taxon>
        <taxon>Anthurium</taxon>
    </lineage>
</organism>
<dbReference type="EMBL" id="GDJX01001603">
    <property type="protein sequence ID" value="JAT66333.1"/>
    <property type="molecule type" value="Transcribed_RNA"/>
</dbReference>
<evidence type="ECO:0000256" key="2">
    <source>
        <dbReference type="SAM" id="MobiDB-lite"/>
    </source>
</evidence>
<dbReference type="GO" id="GO:0005829">
    <property type="term" value="C:cytosol"/>
    <property type="evidence" value="ECO:0007669"/>
    <property type="project" value="TreeGrafter"/>
</dbReference>
<gene>
    <name evidence="3" type="primary">COR47</name>
    <name evidence="3" type="ORF">g.81694</name>
</gene>
<dbReference type="GO" id="GO:0009631">
    <property type="term" value="P:cold acclimation"/>
    <property type="evidence" value="ECO:0007669"/>
    <property type="project" value="TreeGrafter"/>
</dbReference>
<comment type="similarity">
    <text evidence="1">Belongs to the plant dehydrin family.</text>
</comment>
<dbReference type="PANTHER" id="PTHR33346">
    <property type="entry name" value="DEHYDRIN XERO 2-RELATED"/>
    <property type="match status" value="1"/>
</dbReference>